<dbReference type="InterPro" id="IPR022730">
    <property type="entry name" value="DAZ_assoc-2"/>
</dbReference>
<feature type="region of interest" description="Disordered" evidence="11">
    <location>
        <begin position="1"/>
        <end position="41"/>
    </location>
</feature>
<evidence type="ECO:0000313" key="12">
    <source>
        <dbReference type="EMBL" id="GCC19390.1"/>
    </source>
</evidence>
<evidence type="ECO:0000256" key="5">
    <source>
        <dbReference type="ARBA" id="ARBA00022553"/>
    </source>
</evidence>
<evidence type="ECO:0000256" key="9">
    <source>
        <dbReference type="ARBA" id="ARBA00034352"/>
    </source>
</evidence>
<evidence type="ECO:0000256" key="7">
    <source>
        <dbReference type="ARBA" id="ARBA00023242"/>
    </source>
</evidence>
<keyword evidence="4" id="KW-0963">Cytoplasm</keyword>
<proteinExistence type="predicted"/>
<dbReference type="GO" id="GO:0016607">
    <property type="term" value="C:nuclear speck"/>
    <property type="evidence" value="ECO:0007669"/>
    <property type="project" value="UniProtKB-SubCell"/>
</dbReference>
<evidence type="ECO:0000256" key="1">
    <source>
        <dbReference type="ARBA" id="ARBA00004210"/>
    </source>
</evidence>
<protein>
    <recommendedName>
        <fullName evidence="3">DAZ-associated protein 2</fullName>
    </recommendedName>
    <alternativeName>
        <fullName evidence="8">Deleted in azoospermia-associated protein 2</fullName>
    </alternativeName>
    <alternativeName>
        <fullName evidence="9">Proline-rich transcript in brain protein</fullName>
    </alternativeName>
</protein>
<dbReference type="GO" id="GO:0010494">
    <property type="term" value="C:cytoplasmic stress granule"/>
    <property type="evidence" value="ECO:0007669"/>
    <property type="project" value="UniProtKB-SubCell"/>
</dbReference>
<comment type="caution">
    <text evidence="12">The sequence shown here is derived from an EMBL/GenBank/DDBJ whole genome shotgun (WGS) entry which is preliminary data.</text>
</comment>
<keyword evidence="7" id="KW-0539">Nucleus</keyword>
<dbReference type="Proteomes" id="UP000287033">
    <property type="component" value="Unassembled WGS sequence"/>
</dbReference>
<evidence type="ECO:0000256" key="11">
    <source>
        <dbReference type="SAM" id="MobiDB-lite"/>
    </source>
</evidence>
<dbReference type="AlphaFoldDB" id="A0A401RMR7"/>
<evidence type="ECO:0000313" key="13">
    <source>
        <dbReference type="Proteomes" id="UP000287033"/>
    </source>
</evidence>
<dbReference type="PANTHER" id="PTHR31638:SF3">
    <property type="entry name" value="DAZ-ASSOCIATED PROTEIN 2"/>
    <property type="match status" value="1"/>
</dbReference>
<keyword evidence="5" id="KW-0597">Phosphoprotein</keyword>
<evidence type="ECO:0000256" key="4">
    <source>
        <dbReference type="ARBA" id="ARBA00022490"/>
    </source>
</evidence>
<reference evidence="12 13" key="1">
    <citation type="journal article" date="2018" name="Nat. Ecol. Evol.">
        <title>Shark genomes provide insights into elasmobranch evolution and the origin of vertebrates.</title>
        <authorList>
            <person name="Hara Y"/>
            <person name="Yamaguchi K"/>
            <person name="Onimaru K"/>
            <person name="Kadota M"/>
            <person name="Koyanagi M"/>
            <person name="Keeley SD"/>
            <person name="Tatsumi K"/>
            <person name="Tanaka K"/>
            <person name="Motone F"/>
            <person name="Kageyama Y"/>
            <person name="Nozu R"/>
            <person name="Adachi N"/>
            <person name="Nishimura O"/>
            <person name="Nakagawa R"/>
            <person name="Tanegashima C"/>
            <person name="Kiyatake I"/>
            <person name="Matsumoto R"/>
            <person name="Murakumo K"/>
            <person name="Nishida K"/>
            <person name="Terakita A"/>
            <person name="Kuratani S"/>
            <person name="Sato K"/>
            <person name="Hyodo S Kuraku.S."/>
        </authorList>
    </citation>
    <scope>NUCLEOTIDE SEQUENCE [LARGE SCALE GENOMIC DNA]</scope>
</reference>
<dbReference type="PANTHER" id="PTHR31638">
    <property type="entry name" value="DAZ-ASSOCIATED PROTEIN 2"/>
    <property type="match status" value="1"/>
</dbReference>
<feature type="compositionally biased region" description="Low complexity" evidence="11">
    <location>
        <begin position="1"/>
        <end position="17"/>
    </location>
</feature>
<evidence type="ECO:0000256" key="6">
    <source>
        <dbReference type="ARBA" id="ARBA00022843"/>
    </source>
</evidence>
<evidence type="ECO:0000256" key="2">
    <source>
        <dbReference type="ARBA" id="ARBA00004324"/>
    </source>
</evidence>
<dbReference type="Pfam" id="PF11029">
    <property type="entry name" value="DAZAP2"/>
    <property type="match status" value="1"/>
</dbReference>
<name>A0A401RMR7_CHIPU</name>
<accession>A0A401RMR7</accession>
<evidence type="ECO:0000256" key="3">
    <source>
        <dbReference type="ARBA" id="ARBA00014066"/>
    </source>
</evidence>
<dbReference type="OrthoDB" id="6514304at2759"/>
<dbReference type="EMBL" id="BEZZ01001550">
    <property type="protein sequence ID" value="GCC19390.1"/>
    <property type="molecule type" value="Genomic_DNA"/>
</dbReference>
<organism evidence="12 13">
    <name type="scientific">Chiloscyllium punctatum</name>
    <name type="common">Brownbanded bambooshark</name>
    <name type="synonym">Hemiscyllium punctatum</name>
    <dbReference type="NCBI Taxonomy" id="137246"/>
    <lineage>
        <taxon>Eukaryota</taxon>
        <taxon>Metazoa</taxon>
        <taxon>Chordata</taxon>
        <taxon>Craniata</taxon>
        <taxon>Vertebrata</taxon>
        <taxon>Chondrichthyes</taxon>
        <taxon>Elasmobranchii</taxon>
        <taxon>Galeomorphii</taxon>
        <taxon>Galeoidea</taxon>
        <taxon>Orectolobiformes</taxon>
        <taxon>Hemiscylliidae</taxon>
        <taxon>Chiloscyllium</taxon>
    </lineage>
</organism>
<feature type="compositionally biased region" description="Low complexity" evidence="11">
    <location>
        <begin position="31"/>
        <end position="41"/>
    </location>
</feature>
<evidence type="ECO:0000256" key="8">
    <source>
        <dbReference type="ARBA" id="ARBA00032174"/>
    </source>
</evidence>
<gene>
    <name evidence="12" type="ORF">chiPu_0018352</name>
</gene>
<sequence>MSKKGAYPPQQAYPTQPNMAPPNQFPTAQVAQAPPYTEAPPTYAELHQQPRSVQARPGYPGGYYVPVTGQMQVGPTGAAMPIQYYAVPQVFSPSSTVLVNDGYDPGARFGAGATANIPPPPPGCPPNAAQIAAVQSGNVIVTQKKANWISGGSSGGYTIW</sequence>
<dbReference type="OMA" id="YPQTMPL"/>
<keyword evidence="13" id="KW-1185">Reference proteome</keyword>
<keyword evidence="6" id="KW-0832">Ubl conjugation</keyword>
<comment type="function">
    <text evidence="10">In unstressed cells, promotes SIAH1-mediated polyubiquitination and degradation of the serine/threonine-protein kinase HIPK2, probably by acting as a loading factor that potentiates complex formation between HIPK2 and ubiquitin ligase SIAH1. In response to DNA damage, localizes to the nucleus following phosphorylation by HIPK2 and modulates the expression of a subset of TP53/p53 target genes by binding to TP53 at target gene promoters. This limits the expression of a number of cell death-mediating TP53 target genes, reducing DNA damage-induced cell death. Enhances the binding of transcription factor TCF7L2/TCF4, a Wnt signaling pathway effector, to the promoters of target genes. Plays a role in stress granule formation.</text>
</comment>
<comment type="subcellular location">
    <subcellularLocation>
        <location evidence="1">Cytoplasm</location>
        <location evidence="1">Stress granule</location>
    </subcellularLocation>
    <subcellularLocation>
        <location evidence="2">Nucleus speckle</location>
    </subcellularLocation>
</comment>
<evidence type="ECO:0000256" key="10">
    <source>
        <dbReference type="ARBA" id="ARBA00045449"/>
    </source>
</evidence>